<sequence>MIRLTMTAIALAVAGTALAKLPAPDEAAKAKAAEAAAKSAWQGKVDAFKLCQVQNQIAAKYKSSHPEPKQATAAAPGAAGMTPTAAAPGAPAAATATPAPTTTAAAAPAPAKPPTPTAASASQGGSTPVATVAAPNAVTIPPCGDPGPFAYAPPEQKPLETSGAHSPAATATSPPSVRAESGTMTSGKTGGTPKQ</sequence>
<evidence type="ECO:0000313" key="3">
    <source>
        <dbReference type="EMBL" id="MBL0426279.1"/>
    </source>
</evidence>
<feature type="region of interest" description="Disordered" evidence="1">
    <location>
        <begin position="60"/>
        <end position="128"/>
    </location>
</feature>
<feature type="chain" id="PRO_5045599105" evidence="2">
    <location>
        <begin position="20"/>
        <end position="195"/>
    </location>
</feature>
<protein>
    <submittedName>
        <fullName evidence="3">Uncharacterized protein</fullName>
    </submittedName>
</protein>
<feature type="compositionally biased region" description="Low complexity" evidence="1">
    <location>
        <begin position="71"/>
        <end position="109"/>
    </location>
</feature>
<evidence type="ECO:0000313" key="4">
    <source>
        <dbReference type="Proteomes" id="UP000622707"/>
    </source>
</evidence>
<keyword evidence="2" id="KW-0732">Signal</keyword>
<feature type="region of interest" description="Disordered" evidence="1">
    <location>
        <begin position="141"/>
        <end position="195"/>
    </location>
</feature>
<comment type="caution">
    <text evidence="3">The sequence shown here is derived from an EMBL/GenBank/DDBJ whole genome shotgun (WGS) entry which is preliminary data.</text>
</comment>
<dbReference type="RefSeq" id="WP_201690335.1">
    <property type="nucleotide sequence ID" value="NZ_JAEQND010000007.1"/>
</dbReference>
<keyword evidence="4" id="KW-1185">Reference proteome</keyword>
<accession>A0ABS1JPS8</accession>
<organism evidence="3 4">
    <name type="scientific">Ramlibacter alkalitolerans</name>
    <dbReference type="NCBI Taxonomy" id="2039631"/>
    <lineage>
        <taxon>Bacteria</taxon>
        <taxon>Pseudomonadati</taxon>
        <taxon>Pseudomonadota</taxon>
        <taxon>Betaproteobacteria</taxon>
        <taxon>Burkholderiales</taxon>
        <taxon>Comamonadaceae</taxon>
        <taxon>Ramlibacter</taxon>
    </lineage>
</organism>
<feature type="compositionally biased region" description="Low complexity" evidence="1">
    <location>
        <begin position="161"/>
        <end position="187"/>
    </location>
</feature>
<evidence type="ECO:0000256" key="2">
    <source>
        <dbReference type="SAM" id="SignalP"/>
    </source>
</evidence>
<dbReference type="Proteomes" id="UP000622707">
    <property type="component" value="Unassembled WGS sequence"/>
</dbReference>
<feature type="signal peptide" evidence="2">
    <location>
        <begin position="1"/>
        <end position="19"/>
    </location>
</feature>
<reference evidence="3 4" key="1">
    <citation type="journal article" date="2017" name="Int. J. Syst. Evol. Microbiol.">
        <title>Ramlibacter alkalitolerans sp. nov., alkali-tolerant bacterium isolated from soil of ginseng.</title>
        <authorList>
            <person name="Lee D.H."/>
            <person name="Cha C.J."/>
        </authorList>
    </citation>
    <scope>NUCLEOTIDE SEQUENCE [LARGE SCALE GENOMIC DNA]</scope>
    <source>
        <strain evidence="3 4">KACC 19305</strain>
    </source>
</reference>
<proteinExistence type="predicted"/>
<gene>
    <name evidence="3" type="ORF">JI746_14290</name>
</gene>
<dbReference type="EMBL" id="JAEQND010000007">
    <property type="protein sequence ID" value="MBL0426279.1"/>
    <property type="molecule type" value="Genomic_DNA"/>
</dbReference>
<name>A0ABS1JPS8_9BURK</name>
<evidence type="ECO:0000256" key="1">
    <source>
        <dbReference type="SAM" id="MobiDB-lite"/>
    </source>
</evidence>